<feature type="compositionally biased region" description="Low complexity" evidence="2">
    <location>
        <begin position="564"/>
        <end position="587"/>
    </location>
</feature>
<accession>A0A1B9GZR8</accession>
<feature type="compositionally biased region" description="Pro residues" evidence="2">
    <location>
        <begin position="201"/>
        <end position="210"/>
    </location>
</feature>
<reference evidence="4" key="2">
    <citation type="submission" date="2013-12" db="EMBL/GenBank/DDBJ databases">
        <title>Evolution of pathogenesis and genome organization in the Tremellales.</title>
        <authorList>
            <person name="Cuomo C."/>
            <person name="Litvintseva A."/>
            <person name="Heitman J."/>
            <person name="Chen Y."/>
            <person name="Sun S."/>
            <person name="Springer D."/>
            <person name="Dromer F."/>
            <person name="Young S."/>
            <person name="Zeng Q."/>
            <person name="Chapman S."/>
            <person name="Gujja S."/>
            <person name="Saif S."/>
            <person name="Birren B."/>
        </authorList>
    </citation>
    <scope>NUCLEOTIDE SEQUENCE [LARGE SCALE GENOMIC DNA]</scope>
    <source>
        <strain evidence="4">BCC8398</strain>
    </source>
</reference>
<keyword evidence="1" id="KW-0175">Coiled coil</keyword>
<evidence type="ECO:0000256" key="1">
    <source>
        <dbReference type="SAM" id="Coils"/>
    </source>
</evidence>
<feature type="region of interest" description="Disordered" evidence="2">
    <location>
        <begin position="1"/>
        <end position="109"/>
    </location>
</feature>
<feature type="compositionally biased region" description="Basic and acidic residues" evidence="2">
    <location>
        <begin position="25"/>
        <end position="37"/>
    </location>
</feature>
<name>A0A1B9GZR8_9TREE</name>
<feature type="compositionally biased region" description="Polar residues" evidence="2">
    <location>
        <begin position="612"/>
        <end position="622"/>
    </location>
</feature>
<feature type="compositionally biased region" description="Basic and acidic residues" evidence="2">
    <location>
        <begin position="72"/>
        <end position="83"/>
    </location>
</feature>
<feature type="compositionally biased region" description="Polar residues" evidence="2">
    <location>
        <begin position="1488"/>
        <end position="1500"/>
    </location>
</feature>
<feature type="compositionally biased region" description="Pro residues" evidence="2">
    <location>
        <begin position="1289"/>
        <end position="1303"/>
    </location>
</feature>
<feature type="compositionally biased region" description="Polar residues" evidence="2">
    <location>
        <begin position="820"/>
        <end position="829"/>
    </location>
</feature>
<feature type="compositionally biased region" description="Gly residues" evidence="2">
    <location>
        <begin position="1120"/>
        <end position="1129"/>
    </location>
</feature>
<feature type="region of interest" description="Disordered" evidence="2">
    <location>
        <begin position="880"/>
        <end position="912"/>
    </location>
</feature>
<dbReference type="STRING" id="1296120.A0A1B9GZR8"/>
<feature type="region of interest" description="Disordered" evidence="2">
    <location>
        <begin position="188"/>
        <end position="245"/>
    </location>
</feature>
<feature type="compositionally biased region" description="Basic and acidic residues" evidence="2">
    <location>
        <begin position="1192"/>
        <end position="1206"/>
    </location>
</feature>
<feature type="compositionally biased region" description="Low complexity" evidence="2">
    <location>
        <begin position="1108"/>
        <end position="1119"/>
    </location>
</feature>
<feature type="compositionally biased region" description="Polar residues" evidence="2">
    <location>
        <begin position="223"/>
        <end position="245"/>
    </location>
</feature>
<evidence type="ECO:0000256" key="2">
    <source>
        <dbReference type="SAM" id="MobiDB-lite"/>
    </source>
</evidence>
<feature type="compositionally biased region" description="Polar residues" evidence="2">
    <location>
        <begin position="1271"/>
        <end position="1281"/>
    </location>
</feature>
<feature type="region of interest" description="Disordered" evidence="2">
    <location>
        <begin position="564"/>
        <end position="589"/>
    </location>
</feature>
<feature type="compositionally biased region" description="Pro residues" evidence="2">
    <location>
        <begin position="1400"/>
        <end position="1410"/>
    </location>
</feature>
<evidence type="ECO:0000313" key="3">
    <source>
        <dbReference type="EMBL" id="OCF36521.1"/>
    </source>
</evidence>
<dbReference type="OrthoDB" id="2589068at2759"/>
<feature type="region of interest" description="Disordered" evidence="2">
    <location>
        <begin position="285"/>
        <end position="311"/>
    </location>
</feature>
<evidence type="ECO:0000313" key="4">
    <source>
        <dbReference type="Proteomes" id="UP000092666"/>
    </source>
</evidence>
<dbReference type="Proteomes" id="UP000092666">
    <property type="component" value="Unassembled WGS sequence"/>
</dbReference>
<sequence length="1665" mass="179767">MEPHDNNNHRRPKTGSEKPTQPQQHLREEQDDERFSLSDELEFGFENNNIPHQQQHDDNRPIYPAATSYKNNENEHHHDRGDTTEFDFDFSPRTHPFARTGHSRGYSNPGLGLGLGMGSGRGPSRMGFGKMGNNDPTNEFMYQMPMPGSENLGMRAFSEGGLGTNPTWEQRGSQPLDLKALNERLQTLGLGGPSLDSFQTVPPPRQPTNPNPNSNLDPAAINQHLNQSQSQVSPSTPAHNQHPQLASGFQSNQFLSPNQAFNQPFHAYPSVTELAPGDSISMYRPARAPSTTARSTRRGGTNVDPGESGGELPLIPPEEGGYGSASIPQDGASYWSADDVTHRTPRTGAGGLEDEMTVGPTSVWTRNEMGRDMYEHRDRLLRQESDRNQHHMTELHRQIREARDLASTATKLEAAEKQLRELQARLIAEQVARTQIEQESGLREEEMKNYQNEWASAVRALRRARDEGKKSEEEKRRIQRCFEEARDKLWKYHEALRVREARAQGKEEGRAEAWQEAERWMGSSPPIPGVEPVQAVPGAVLHQTPMMQSQTPGYLQSPTNQYFQQHAQETQQQPQQAQQQVPQMASPGQHMPMQSIAQLMEYFANNPGAFPQFNQPQPQHMTPQQLAAQPQMQAQQQQPTHAVPPPQSAAPEQMPSMGQTQMMPSQSNMPHTTPGAQHMPMPQAQHTPGQFFAPMQPQPTGQPSIAAMMPQQTGHQMPQQMMPQHTVIPIHKQPTPPRAASMPQPMMVPVMVPVAQPAPVAVPPAVPISTSQLPPGLPTQTQPTVPPPTHPTIPTQGPTLTQRTPRTQATQVHHTPGRQAPTSTKTQATRLPPAGPRTSISAIPHAPPPESVMQPHAAESYLERVDHNPSVKRMMAGARSKTIHSSAVPPTEGTRAPTVPHTAARSTFDDGGSNIDKPLPKPFPPSAVLGQTGGVRRSQTQRAPPSARSHATDRQKMNRRMSLSDGLHNSHANRISQIPDGDRYPAFPMGGHHNGGAGQGRTHSRNTSFGSVDPAAIGLPASRDVSTFQSPNSEHRAARPSNRATPVRSGRTSARSRVAGALRNDMDLESELPGIQEAEEEGMPPHAPSHMMPSNDQGPGQMFPPQVMRQMQSMHSQGQGSNGQGGGRGPPRPAPSMPNMRHVIRPVMPQPLGGGPPAQTGPNKPFSEPRGAPTEHGGQGHKSHHSLSALFQRRDPAAARSEHLPEPESTYHPPKTHDIFVPPGLAPMAVSGGPEDVSGPRHSALGLSGVGSEDGHGAGPGGMQMNRMRAPTSSRSRSNHPPSAYFPASPEPVHPPEPQPAPSAPSKSSATAIAPAPPSPTRSLVHHFTSSGRERINLDSPPEPGTTRQTVIITERTDAKGSLAHEVSLSPSRSIALTAYSGMSPPQRRPGPGPGYHKPQPQPHTVPLPAPKSGAPTMYTQSAQPHDVPLPRGGGTTYTANTRGREPQTHQVPLPLPKSTAPTAYTHAQPQAHQVPLPMPRSIAPTAYTASPPSDTTYSPGTARAPSAPPEVRSIDFAQNVPLPRGGGTMYDQRTVVTSETDIEEPRGPGPSPPSRSVKPLSTRVGAGSGTGPAASTVGGGGGGNGSKKTHRKPVPSTVEGNGNGNGNELIDPRKYPLPASRAPTARGRASTYAASVPPIEEVTEPESGRENTIRRHTQASSRAY</sequence>
<feature type="compositionally biased region" description="Polar residues" evidence="2">
    <location>
        <begin position="800"/>
        <end position="813"/>
    </location>
</feature>
<organism evidence="3 4">
    <name type="scientific">Kwoniella heveanensis BCC8398</name>
    <dbReference type="NCBI Taxonomy" id="1296120"/>
    <lineage>
        <taxon>Eukaryota</taxon>
        <taxon>Fungi</taxon>
        <taxon>Dikarya</taxon>
        <taxon>Basidiomycota</taxon>
        <taxon>Agaricomycotina</taxon>
        <taxon>Tremellomycetes</taxon>
        <taxon>Tremellales</taxon>
        <taxon>Cryptococcaceae</taxon>
        <taxon>Kwoniella</taxon>
    </lineage>
</organism>
<feature type="compositionally biased region" description="Low complexity" evidence="2">
    <location>
        <begin position="285"/>
        <end position="301"/>
    </location>
</feature>
<feature type="compositionally biased region" description="Polar residues" evidence="2">
    <location>
        <begin position="1460"/>
        <end position="1472"/>
    </location>
</feature>
<gene>
    <name evidence="3" type="ORF">I316_01771</name>
</gene>
<feature type="compositionally biased region" description="Low complexity" evidence="2">
    <location>
        <begin position="1304"/>
        <end position="1314"/>
    </location>
</feature>
<keyword evidence="4" id="KW-1185">Reference proteome</keyword>
<feature type="coiled-coil region" evidence="1">
    <location>
        <begin position="405"/>
        <end position="467"/>
    </location>
</feature>
<protein>
    <submittedName>
        <fullName evidence="3">Uncharacterized protein</fullName>
    </submittedName>
</protein>
<proteinExistence type="predicted"/>
<feature type="region of interest" description="Disordered" evidence="2">
    <location>
        <begin position="771"/>
        <end position="852"/>
    </location>
</feature>
<feature type="region of interest" description="Disordered" evidence="2">
    <location>
        <begin position="929"/>
        <end position="1665"/>
    </location>
</feature>
<reference evidence="3 4" key="1">
    <citation type="submission" date="2013-07" db="EMBL/GenBank/DDBJ databases">
        <title>The Genome Sequence of Cryptococcus heveanensis BCC8398.</title>
        <authorList>
            <consortium name="The Broad Institute Genome Sequencing Platform"/>
            <person name="Cuomo C."/>
            <person name="Litvintseva A."/>
            <person name="Chen Y."/>
            <person name="Heitman J."/>
            <person name="Sun S."/>
            <person name="Springer D."/>
            <person name="Dromer F."/>
            <person name="Young S.K."/>
            <person name="Zeng Q."/>
            <person name="Gargeya S."/>
            <person name="Fitzgerald M."/>
            <person name="Abouelleil A."/>
            <person name="Alvarado L."/>
            <person name="Berlin A.M."/>
            <person name="Chapman S.B."/>
            <person name="Dewar J."/>
            <person name="Goldberg J."/>
            <person name="Griggs A."/>
            <person name="Gujja S."/>
            <person name="Hansen M."/>
            <person name="Howarth C."/>
            <person name="Imamovic A."/>
            <person name="Larimer J."/>
            <person name="McCowan C."/>
            <person name="Murphy C."/>
            <person name="Pearson M."/>
            <person name="Priest M."/>
            <person name="Roberts A."/>
            <person name="Saif S."/>
            <person name="Shea T."/>
            <person name="Sykes S."/>
            <person name="Wortman J."/>
            <person name="Nusbaum C."/>
            <person name="Birren B."/>
        </authorList>
    </citation>
    <scope>NUCLEOTIDE SEQUENCE [LARGE SCALE GENOMIC DNA]</scope>
    <source>
        <strain evidence="3 4">BCC8398</strain>
    </source>
</reference>
<feature type="compositionally biased region" description="Polar residues" evidence="2">
    <location>
        <begin position="656"/>
        <end position="675"/>
    </location>
</feature>
<feature type="compositionally biased region" description="Low complexity" evidence="2">
    <location>
        <begin position="623"/>
        <end position="641"/>
    </location>
</feature>
<feature type="compositionally biased region" description="Low complexity" evidence="2">
    <location>
        <begin position="771"/>
        <end position="783"/>
    </location>
</feature>
<dbReference type="EMBL" id="KI669495">
    <property type="protein sequence ID" value="OCF36521.1"/>
    <property type="molecule type" value="Genomic_DNA"/>
</dbReference>
<feature type="region of interest" description="Disordered" evidence="2">
    <location>
        <begin position="607"/>
        <end position="687"/>
    </location>
</feature>